<dbReference type="PROSITE" id="PS51375">
    <property type="entry name" value="PPR"/>
    <property type="match status" value="3"/>
</dbReference>
<accession>A0A061G016</accession>
<protein>
    <submittedName>
        <fullName evidence="5">Tetratricopeptide repeat-like superfamily protein isoform 1</fullName>
    </submittedName>
</protein>
<dbReference type="Gene3D" id="1.25.40.10">
    <property type="entry name" value="Tetratricopeptide repeat domain"/>
    <property type="match status" value="2"/>
</dbReference>
<comment type="similarity">
    <text evidence="1">Belongs to the PPR family. PCMP-H subfamily.</text>
</comment>
<dbReference type="OMA" id="VSIWNAM"/>
<dbReference type="InterPro" id="IPR032867">
    <property type="entry name" value="DYW_dom"/>
</dbReference>
<name>A0A061G016_THECC</name>
<feature type="repeat" description="PPR" evidence="3">
    <location>
        <begin position="372"/>
        <end position="406"/>
    </location>
</feature>
<feature type="repeat" description="PPR" evidence="3">
    <location>
        <begin position="137"/>
        <end position="171"/>
    </location>
</feature>
<gene>
    <name evidence="5" type="ORF">TCM_014769</name>
</gene>
<dbReference type="EMBL" id="CM001881">
    <property type="protein sequence ID" value="EOY22663.1"/>
    <property type="molecule type" value="Genomic_DNA"/>
</dbReference>
<dbReference type="FunCoup" id="A0A061G016">
    <property type="interactions" value="302"/>
</dbReference>
<dbReference type="Proteomes" id="UP000026915">
    <property type="component" value="Chromosome 3"/>
</dbReference>
<dbReference type="GO" id="GO:0008270">
    <property type="term" value="F:zinc ion binding"/>
    <property type="evidence" value="ECO:0007669"/>
    <property type="project" value="InterPro"/>
</dbReference>
<dbReference type="eggNOG" id="KOG4197">
    <property type="taxonomic scope" value="Eukaryota"/>
</dbReference>
<dbReference type="GO" id="GO:0009451">
    <property type="term" value="P:RNA modification"/>
    <property type="evidence" value="ECO:0000318"/>
    <property type="project" value="GO_Central"/>
</dbReference>
<dbReference type="InterPro" id="IPR046848">
    <property type="entry name" value="E_motif"/>
</dbReference>
<dbReference type="InParanoid" id="A0A061G016"/>
<dbReference type="NCBIfam" id="TIGR00756">
    <property type="entry name" value="PPR"/>
    <property type="match status" value="2"/>
</dbReference>
<dbReference type="Gramene" id="EOY22663">
    <property type="protein sequence ID" value="EOY22663"/>
    <property type="gene ID" value="TCM_014769"/>
</dbReference>
<dbReference type="PANTHER" id="PTHR47926:SF360">
    <property type="entry name" value="PENTATRICOPEPTIDE REPEAT-CONTAINING PROTEIN"/>
    <property type="match status" value="1"/>
</dbReference>
<evidence type="ECO:0000256" key="2">
    <source>
        <dbReference type="ARBA" id="ARBA00022737"/>
    </source>
</evidence>
<evidence type="ECO:0000313" key="5">
    <source>
        <dbReference type="EMBL" id="EOY22663.1"/>
    </source>
</evidence>
<dbReference type="GO" id="GO:0003723">
    <property type="term" value="F:RNA binding"/>
    <property type="evidence" value="ECO:0000318"/>
    <property type="project" value="GO_Central"/>
</dbReference>
<dbReference type="Pfam" id="PF20431">
    <property type="entry name" value="E_motif"/>
    <property type="match status" value="1"/>
</dbReference>
<feature type="repeat" description="PPR" evidence="3">
    <location>
        <begin position="238"/>
        <end position="272"/>
    </location>
</feature>
<feature type="domain" description="DYW" evidence="4">
    <location>
        <begin position="450"/>
        <end position="542"/>
    </location>
</feature>
<dbReference type="Pfam" id="PF13041">
    <property type="entry name" value="PPR_2"/>
    <property type="match status" value="2"/>
</dbReference>
<evidence type="ECO:0000259" key="4">
    <source>
        <dbReference type="Pfam" id="PF14432"/>
    </source>
</evidence>
<organism evidence="5 6">
    <name type="scientific">Theobroma cacao</name>
    <name type="common">Cacao</name>
    <name type="synonym">Cocoa</name>
    <dbReference type="NCBI Taxonomy" id="3641"/>
    <lineage>
        <taxon>Eukaryota</taxon>
        <taxon>Viridiplantae</taxon>
        <taxon>Streptophyta</taxon>
        <taxon>Embryophyta</taxon>
        <taxon>Tracheophyta</taxon>
        <taxon>Spermatophyta</taxon>
        <taxon>Magnoliopsida</taxon>
        <taxon>eudicotyledons</taxon>
        <taxon>Gunneridae</taxon>
        <taxon>Pentapetalae</taxon>
        <taxon>rosids</taxon>
        <taxon>malvids</taxon>
        <taxon>Malvales</taxon>
        <taxon>Malvaceae</taxon>
        <taxon>Byttnerioideae</taxon>
        <taxon>Theobroma</taxon>
    </lineage>
</organism>
<dbReference type="PANTHER" id="PTHR47926">
    <property type="entry name" value="PENTATRICOPEPTIDE REPEAT-CONTAINING PROTEIN"/>
    <property type="match status" value="1"/>
</dbReference>
<dbReference type="FunFam" id="1.25.40.10:FF:000242">
    <property type="entry name" value="Pentatricopeptide repeat-containing protein"/>
    <property type="match status" value="1"/>
</dbReference>
<evidence type="ECO:0000256" key="3">
    <source>
        <dbReference type="PROSITE-ProRule" id="PRU00708"/>
    </source>
</evidence>
<keyword evidence="6" id="KW-1185">Reference proteome</keyword>
<keyword evidence="2" id="KW-0677">Repeat</keyword>
<sequence>MQRNGVKKLIQQTSAAIRCTHSHTSLSFSPDFLHHSRDHRTVCEILEACKLSSDYKTASAIHAIIFKLGYGTYPSLVTTLISTYLQCGWLVLAHQLIDQVFRSDCNLVILNLVIEHLMKLGEYGSAKKVFHKMPVRDLVTWNIMIGGYVRNARFEEALTFFREMLGSNVKPDKFTFASVITGCARLGALNHALWVHSLITEKEIELNAILNAALIDMYSKCGRIHTAKEVFNSAEHNDVSIWNAMINGLAIHGLAFEAIAVFSKMRVENILPDSITFIVLLTACSHSGLVEEGQKYFDLMSGHYSIQPQIEHYGAMVDLYGRAGQLEEAYAIIKAMPMEPDIVIWRALLSACQTYRKPELGEVAIANISRLESGDYVLLSNIYCSVKKWESAERLREMMKKKGIRKIRGRSWIELGGIIHRFKAGDRSHPETEGLYKVLEGLIQRTKLKGFLPETELVLMDISEEEKEGNLNHHSEKLALAYGILKTSPGTEIMISKNLRICHDCHNWIKMVSKLLIRVIIVRDRIRFHRFEGGLCSCADYWIEGSSGKNSYSDIFDTSALLRDDLYC</sequence>
<dbReference type="InterPro" id="IPR011990">
    <property type="entry name" value="TPR-like_helical_dom_sf"/>
</dbReference>
<dbReference type="Pfam" id="PF14432">
    <property type="entry name" value="DYW_deaminase"/>
    <property type="match status" value="1"/>
</dbReference>
<reference evidence="5 6" key="1">
    <citation type="journal article" date="2013" name="Genome Biol.">
        <title>The genome sequence of the most widely cultivated cacao type and its use to identify candidate genes regulating pod color.</title>
        <authorList>
            <person name="Motamayor J.C."/>
            <person name="Mockaitis K."/>
            <person name="Schmutz J."/>
            <person name="Haiminen N."/>
            <person name="Iii D.L."/>
            <person name="Cornejo O."/>
            <person name="Findley S.D."/>
            <person name="Zheng P."/>
            <person name="Utro F."/>
            <person name="Royaert S."/>
            <person name="Saski C."/>
            <person name="Jenkins J."/>
            <person name="Podicheti R."/>
            <person name="Zhao M."/>
            <person name="Scheffler B.E."/>
            <person name="Stack J.C."/>
            <person name="Feltus F.A."/>
            <person name="Mustiga G.M."/>
            <person name="Amores F."/>
            <person name="Phillips W."/>
            <person name="Marelli J.P."/>
            <person name="May G.D."/>
            <person name="Shapiro H."/>
            <person name="Ma J."/>
            <person name="Bustamante C.D."/>
            <person name="Schnell R.J."/>
            <person name="Main D."/>
            <person name="Gilbert D."/>
            <person name="Parida L."/>
            <person name="Kuhn D.N."/>
        </authorList>
    </citation>
    <scope>NUCLEOTIDE SEQUENCE [LARGE SCALE GENOMIC DNA]</scope>
    <source>
        <strain evidence="6">cv. Matina 1-6</strain>
    </source>
</reference>
<dbReference type="InterPro" id="IPR046960">
    <property type="entry name" value="PPR_At4g14850-like_plant"/>
</dbReference>
<evidence type="ECO:0000313" key="6">
    <source>
        <dbReference type="Proteomes" id="UP000026915"/>
    </source>
</evidence>
<evidence type="ECO:0000256" key="1">
    <source>
        <dbReference type="ARBA" id="ARBA00006643"/>
    </source>
</evidence>
<dbReference type="InterPro" id="IPR002885">
    <property type="entry name" value="PPR_rpt"/>
</dbReference>
<dbReference type="Pfam" id="PF01535">
    <property type="entry name" value="PPR"/>
    <property type="match status" value="3"/>
</dbReference>
<dbReference type="AlphaFoldDB" id="A0A061G016"/>
<proteinExistence type="inferred from homology"/>